<dbReference type="RefSeq" id="WP_007043962.1">
    <property type="nucleotide sequence ID" value="NZ_AGJL01000009.1"/>
</dbReference>
<dbReference type="EMBL" id="AGJL01000009">
    <property type="protein sequence ID" value="EHP88298.1"/>
    <property type="molecule type" value="Genomic_DNA"/>
</dbReference>
<evidence type="ECO:0000313" key="1">
    <source>
        <dbReference type="EMBL" id="EHP88298.1"/>
    </source>
</evidence>
<keyword evidence="2" id="KW-1185">Reference proteome</keyword>
<dbReference type="AlphaFoldDB" id="H1KXJ5"/>
<evidence type="ECO:0000313" key="2">
    <source>
        <dbReference type="Proteomes" id="UP000003706"/>
    </source>
</evidence>
<dbReference type="Proteomes" id="UP000003706">
    <property type="component" value="Unassembled WGS sequence"/>
</dbReference>
<reference evidence="1 2" key="1">
    <citation type="submission" date="2011-09" db="EMBL/GenBank/DDBJ databases">
        <title>The draft genome of Methanotorris formicicus Mc-S-70.</title>
        <authorList>
            <consortium name="US DOE Joint Genome Institute (JGI-PGF)"/>
            <person name="Lucas S."/>
            <person name="Han J."/>
            <person name="Lapidus A."/>
            <person name="Cheng J.-F."/>
            <person name="Goodwin L."/>
            <person name="Pitluck S."/>
            <person name="Peters L."/>
            <person name="Land M.L."/>
            <person name="Hauser L."/>
            <person name="Sieprawska-Lupa M."/>
            <person name="Takai K."/>
            <person name="Miyazaki J."/>
            <person name="Whitman W."/>
            <person name="Woyke T.J."/>
        </authorList>
    </citation>
    <scope>NUCLEOTIDE SEQUENCE [LARGE SCALE GENOMIC DNA]</scope>
    <source>
        <strain evidence="1 2">Mc-S-70</strain>
    </source>
</reference>
<protein>
    <submittedName>
        <fullName evidence="1">Uncharacterized protein</fullName>
    </submittedName>
</protein>
<dbReference type="OrthoDB" id="87890at2157"/>
<sequence>MESKNTQYIVKLKYAKPVKLPIVKEQKLAEFIPIIPLEDDKYIKGKIEGVARVFLPEFINFAKHLGFKVSGEKRVTLKTDDDYAYLRLFVYAMVMQALRDNTMWGKLEDHVLSMEPLSLRYWASTFRNNYWKHNNRRKLLKIAKCFLEVEEL</sequence>
<accession>H1KXJ5</accession>
<comment type="caution">
    <text evidence="1">The sequence shown here is derived from an EMBL/GenBank/DDBJ whole genome shotgun (WGS) entry which is preliminary data.</text>
</comment>
<dbReference type="STRING" id="647171.MetfoDRAFT_0518"/>
<gene>
    <name evidence="1" type="ORF">MetfoDRAFT_0518</name>
</gene>
<name>H1KXJ5_9EURY</name>
<proteinExistence type="predicted"/>
<organism evidence="1 2">
    <name type="scientific">Methanotorris formicicus Mc-S-70</name>
    <dbReference type="NCBI Taxonomy" id="647171"/>
    <lineage>
        <taxon>Archaea</taxon>
        <taxon>Methanobacteriati</taxon>
        <taxon>Methanobacteriota</taxon>
        <taxon>Methanomada group</taxon>
        <taxon>Methanococci</taxon>
        <taxon>Methanococcales</taxon>
        <taxon>Methanocaldococcaceae</taxon>
        <taxon>Methanotorris</taxon>
    </lineage>
</organism>